<evidence type="ECO:0000256" key="1">
    <source>
        <dbReference type="SAM" id="Phobius"/>
    </source>
</evidence>
<feature type="transmembrane region" description="Helical" evidence="1">
    <location>
        <begin position="97"/>
        <end position="117"/>
    </location>
</feature>
<accession>A0A2A8D5M3</accession>
<keyword evidence="1" id="KW-0472">Membrane</keyword>
<keyword evidence="1" id="KW-1133">Transmembrane helix</keyword>
<comment type="caution">
    <text evidence="2">The sequence shown here is derived from an EMBL/GenBank/DDBJ whole genome shotgun (WGS) entry which is preliminary data.</text>
</comment>
<evidence type="ECO:0000313" key="2">
    <source>
        <dbReference type="EMBL" id="PEN15908.1"/>
    </source>
</evidence>
<keyword evidence="1" id="KW-0812">Transmembrane</keyword>
<sequence length="227" mass="26198">MSLIDLTDILSAIPDLIGDIIFSPYSKKRKRSAIAKNIENIPDYNIEKFAKSIIPKKRRPSLILFIVGAGLSLFSLAIFIFTIYLYFEDKTLDSTDIAGLIMYPILIACGIVGMRVGGWPYTHFRLQGFTYRNKPFKSTHLQYDEILGYTYTHDSKEEITLYHKNNNVILSIGSQDFSYLMSQIIFRQTHGRWAVMNAREDLREIIYTMDDSIYAPWLISHPKAMFS</sequence>
<dbReference type="RefSeq" id="WP_098042790.1">
    <property type="nucleotide sequence ID" value="NZ_CAURLQ010000029.1"/>
</dbReference>
<organism evidence="2 3">
    <name type="scientific">Rothia dentocariosa</name>
    <dbReference type="NCBI Taxonomy" id="2047"/>
    <lineage>
        <taxon>Bacteria</taxon>
        <taxon>Bacillati</taxon>
        <taxon>Actinomycetota</taxon>
        <taxon>Actinomycetes</taxon>
        <taxon>Micrococcales</taxon>
        <taxon>Micrococcaceae</taxon>
        <taxon>Rothia</taxon>
    </lineage>
</organism>
<feature type="transmembrane region" description="Helical" evidence="1">
    <location>
        <begin position="62"/>
        <end position="85"/>
    </location>
</feature>
<dbReference type="AlphaFoldDB" id="A0A2A8D5M3"/>
<reference evidence="2" key="1">
    <citation type="submission" date="2017-10" db="EMBL/GenBank/DDBJ databases">
        <title>Kefir isolates.</title>
        <authorList>
            <person name="Kim Y."/>
            <person name="Blasche S."/>
        </authorList>
    </citation>
    <scope>NUCLEOTIDE SEQUENCE [LARGE SCALE GENOMIC DNA]</scope>
    <source>
        <strain evidence="2">OG2-2</strain>
    </source>
</reference>
<dbReference type="Proteomes" id="UP000219947">
    <property type="component" value="Unassembled WGS sequence"/>
</dbReference>
<proteinExistence type="predicted"/>
<dbReference type="InterPro" id="IPR036259">
    <property type="entry name" value="MFS_trans_sf"/>
</dbReference>
<protein>
    <submittedName>
        <fullName evidence="2">Uncharacterized protein</fullName>
    </submittedName>
</protein>
<keyword evidence="3" id="KW-1185">Reference proteome</keyword>
<name>A0A2A8D5M3_9MICC</name>
<dbReference type="SUPFAM" id="SSF103473">
    <property type="entry name" value="MFS general substrate transporter"/>
    <property type="match status" value="1"/>
</dbReference>
<gene>
    <name evidence="2" type="ORF">CRM92_07365</name>
</gene>
<evidence type="ECO:0000313" key="3">
    <source>
        <dbReference type="Proteomes" id="UP000219947"/>
    </source>
</evidence>
<dbReference type="EMBL" id="PDEV01000003">
    <property type="protein sequence ID" value="PEN15908.1"/>
    <property type="molecule type" value="Genomic_DNA"/>
</dbReference>